<dbReference type="PROSITE" id="PS51257">
    <property type="entry name" value="PROKAR_LIPOPROTEIN"/>
    <property type="match status" value="1"/>
</dbReference>
<keyword evidence="2" id="KW-0564">Palmitate</keyword>
<dbReference type="PANTHER" id="PTHR30203">
    <property type="entry name" value="OUTER MEMBRANE CATION EFFLUX PROTEIN"/>
    <property type="match status" value="1"/>
</dbReference>
<evidence type="ECO:0000256" key="1">
    <source>
        <dbReference type="ARBA" id="ARBA00007613"/>
    </source>
</evidence>
<dbReference type="NCBIfam" id="TIGR01845">
    <property type="entry name" value="outer_NodT"/>
    <property type="match status" value="1"/>
</dbReference>
<dbReference type="Proteomes" id="UP001430193">
    <property type="component" value="Unassembled WGS sequence"/>
</dbReference>
<comment type="caution">
    <text evidence="4">The sequence shown here is derived from an EMBL/GenBank/DDBJ whole genome shotgun (WGS) entry which is preliminary data.</text>
</comment>
<organism evidence="4 5">
    <name type="scientific">Dyella mobilis</name>
    <dbReference type="NCBI Taxonomy" id="1849582"/>
    <lineage>
        <taxon>Bacteria</taxon>
        <taxon>Pseudomonadati</taxon>
        <taxon>Pseudomonadota</taxon>
        <taxon>Gammaproteobacteria</taxon>
        <taxon>Lysobacterales</taxon>
        <taxon>Rhodanobacteraceae</taxon>
        <taxon>Dyella</taxon>
    </lineage>
</organism>
<protein>
    <submittedName>
        <fullName evidence="4">Efflux transporter outer membrane subunit</fullName>
    </submittedName>
</protein>
<dbReference type="Gene3D" id="2.20.200.10">
    <property type="entry name" value="Outer membrane efflux proteins (OEP)"/>
    <property type="match status" value="1"/>
</dbReference>
<keyword evidence="2" id="KW-0812">Transmembrane</keyword>
<comment type="similarity">
    <text evidence="1 2">Belongs to the outer membrane factor (OMF) (TC 1.B.17) family.</text>
</comment>
<dbReference type="InterPro" id="IPR003423">
    <property type="entry name" value="OMP_efflux"/>
</dbReference>
<evidence type="ECO:0000256" key="2">
    <source>
        <dbReference type="RuleBase" id="RU362097"/>
    </source>
</evidence>
<feature type="chain" id="PRO_5044997366" evidence="2">
    <location>
        <begin position="32"/>
        <end position="502"/>
    </location>
</feature>
<dbReference type="InterPro" id="IPR010131">
    <property type="entry name" value="MdtP/NodT-like"/>
</dbReference>
<keyword evidence="2" id="KW-0732">Signal</keyword>
<keyword evidence="2" id="KW-0449">Lipoprotein</keyword>
<dbReference type="Gene3D" id="1.20.1600.10">
    <property type="entry name" value="Outer membrane efflux proteins (OEP)"/>
    <property type="match status" value="1"/>
</dbReference>
<dbReference type="EMBL" id="JADIKF010000034">
    <property type="protein sequence ID" value="MBM7128528.1"/>
    <property type="molecule type" value="Genomic_DNA"/>
</dbReference>
<feature type="region of interest" description="Disordered" evidence="3">
    <location>
        <begin position="118"/>
        <end position="145"/>
    </location>
</feature>
<accession>A0ABS2KDV9</accession>
<name>A0ABS2KDV9_9GAMM</name>
<keyword evidence="2" id="KW-1134">Transmembrane beta strand</keyword>
<comment type="subcellular location">
    <subcellularLocation>
        <location evidence="2">Cell outer membrane</location>
        <topology evidence="2">Lipid-anchor</topology>
    </subcellularLocation>
</comment>
<keyword evidence="5" id="KW-1185">Reference proteome</keyword>
<feature type="compositionally biased region" description="Polar residues" evidence="3">
    <location>
        <begin position="134"/>
        <end position="145"/>
    </location>
</feature>
<evidence type="ECO:0000313" key="4">
    <source>
        <dbReference type="EMBL" id="MBM7128528.1"/>
    </source>
</evidence>
<dbReference type="Pfam" id="PF02321">
    <property type="entry name" value="OEP"/>
    <property type="match status" value="2"/>
</dbReference>
<evidence type="ECO:0000313" key="5">
    <source>
        <dbReference type="Proteomes" id="UP001430193"/>
    </source>
</evidence>
<proteinExistence type="inferred from homology"/>
<dbReference type="PANTHER" id="PTHR30203:SF33">
    <property type="entry name" value="BLR4455 PROTEIN"/>
    <property type="match status" value="1"/>
</dbReference>
<feature type="compositionally biased region" description="Basic and acidic residues" evidence="3">
    <location>
        <begin position="122"/>
        <end position="131"/>
    </location>
</feature>
<feature type="signal peptide" evidence="2">
    <location>
        <begin position="1"/>
        <end position="31"/>
    </location>
</feature>
<gene>
    <name evidence="4" type="ORF">ISS99_03245</name>
</gene>
<evidence type="ECO:0000256" key="3">
    <source>
        <dbReference type="SAM" id="MobiDB-lite"/>
    </source>
</evidence>
<dbReference type="SUPFAM" id="SSF56954">
    <property type="entry name" value="Outer membrane efflux proteins (OEP)"/>
    <property type="match status" value="1"/>
</dbReference>
<sequence>MAPRRKVVTRHAEWRLAALAAAFLLGGCSLAPTYHAPNLPPMPASYKEGGTAWKAAAPADEFSRGDWWSIYHDDTLSKLETRLDANNPSLAAALARYDTARAFESQLSSGLFPQLGAIANPQRDRQSDNRPLRGNNQPDEYDSNTVGLEADYDLDLWGRVRNEVSQGHAQAQASKADLASAKLSLEAKLADDYARLRGYDIQVGILQDTLNAYQRALVLTENRHSGGVASGLDVSRAQTQLHDAQAQVMDVTAQRALTEHAIAALVGVPASSFSIAPEREQLNVPVTPVGVPSTLLERRPDIAAAERRVYSANAGIGVARAAFFPDLSLSGSYGFQNTGLGSLLSMGNRFWALGPLATLDIFDGGLRRAKLREAHAEFAEASADYRQTVLDAFREVEDDLVLLNDLGTEAEQEDQAFAAAQQTMNIATNRYREGIVNYLDVVTAQTAALSAQQRAETIRTRRLQASVDLVRALGGGWDRNAAGIDAASTAQADETKSSKNAR</sequence>
<reference evidence="4" key="1">
    <citation type="submission" date="2020-10" db="EMBL/GenBank/DDBJ databases">
        <title>Phylogeny of dyella-like bacteria.</title>
        <authorList>
            <person name="Fu J."/>
        </authorList>
    </citation>
    <scope>NUCLEOTIDE SEQUENCE</scope>
    <source>
        <strain evidence="4">DHON07</strain>
    </source>
</reference>
<keyword evidence="2" id="KW-0472">Membrane</keyword>